<dbReference type="Gene3D" id="1.25.40.10">
    <property type="entry name" value="Tetratricopeptide repeat domain"/>
    <property type="match status" value="1"/>
</dbReference>
<keyword evidence="1" id="KW-1133">Transmembrane helix</keyword>
<dbReference type="Proteomes" id="UP000242258">
    <property type="component" value="Unassembled WGS sequence"/>
</dbReference>
<accession>A0A1E7Q9G8</accession>
<sequence>MQKRAEALQKYLVFILVFLTLITGFSAVANSESAELPAWLKKVTTEKYQQPDAMLALLQQHQEERVGLSSQLQARWYYEQAILFEVLGRHIEQQQAAEQGLTLLAEQQSLLRVKLLYALGFALEMQADTEQAMQRYETGIALATLLDDEVQILRGHINQAAIYLSFNKHKQALALLQDTYHRAQILQNKALIAEVNAELGLLYVSISFEEEGIVLLKTALQLYQELGWQKNIVTVKFNLARTYGFLQQYQLSLQLYNEILQAESASTDVMNLYHTYLGLAITSSASGAGDAAISYINKAEAYLPQLQAKVHIATHHYEKALILQRLKQTSLAMQQLLLAEQSLALENDSELAMGLTYVKSQLLAESGEFERAYQQLEQFMQQFKQQRNEDNELALERMRLVFAQEQQQQQNLLLLQDNELKALRLQEVESSHKLQMLWQIVLGSSTLILSILLIWQLFRRKKLLASNNKNSKQEQA</sequence>
<evidence type="ECO:0000313" key="3">
    <source>
        <dbReference type="Proteomes" id="UP000242258"/>
    </source>
</evidence>
<dbReference type="EMBL" id="MKEK01000001">
    <property type="protein sequence ID" value="OEY70797.1"/>
    <property type="molecule type" value="Genomic_DNA"/>
</dbReference>
<dbReference type="InterPro" id="IPR011990">
    <property type="entry name" value="TPR-like_helical_dom_sf"/>
</dbReference>
<dbReference type="SUPFAM" id="SSF48452">
    <property type="entry name" value="TPR-like"/>
    <property type="match status" value="2"/>
</dbReference>
<evidence type="ECO:0008006" key="4">
    <source>
        <dbReference type="Google" id="ProtNLM"/>
    </source>
</evidence>
<evidence type="ECO:0000256" key="1">
    <source>
        <dbReference type="SAM" id="Phobius"/>
    </source>
</evidence>
<gene>
    <name evidence="2" type="ORF">BI198_15445</name>
</gene>
<comment type="caution">
    <text evidence="2">The sequence shown here is derived from an EMBL/GenBank/DDBJ whole genome shotgun (WGS) entry which is preliminary data.</text>
</comment>
<reference evidence="3" key="1">
    <citation type="submission" date="2016-09" db="EMBL/GenBank/DDBJ databases">
        <authorList>
            <person name="Wan X."/>
            <person name="Hou S."/>
        </authorList>
    </citation>
    <scope>NUCLEOTIDE SEQUENCE [LARGE SCALE GENOMIC DNA]</scope>
    <source>
        <strain evidence="3">KH87</strain>
    </source>
</reference>
<keyword evidence="3" id="KW-1185">Reference proteome</keyword>
<keyword evidence="1" id="KW-0472">Membrane</keyword>
<dbReference type="AlphaFoldDB" id="A0A1E7Q9G8"/>
<dbReference type="SMART" id="SM00028">
    <property type="entry name" value="TPR"/>
    <property type="match status" value="3"/>
</dbReference>
<organism evidence="2 3">
    <name type="scientific">Rheinheimera salexigens</name>
    <dbReference type="NCBI Taxonomy" id="1628148"/>
    <lineage>
        <taxon>Bacteria</taxon>
        <taxon>Pseudomonadati</taxon>
        <taxon>Pseudomonadota</taxon>
        <taxon>Gammaproteobacteria</taxon>
        <taxon>Chromatiales</taxon>
        <taxon>Chromatiaceae</taxon>
        <taxon>Rheinheimera</taxon>
    </lineage>
</organism>
<name>A0A1E7Q9G8_9GAMM</name>
<proteinExistence type="predicted"/>
<keyword evidence="1" id="KW-0812">Transmembrane</keyword>
<protein>
    <recommendedName>
        <fullName evidence="4">MalT-like TPR region domain-containing protein</fullName>
    </recommendedName>
</protein>
<dbReference type="STRING" id="1628148.BI198_15445"/>
<feature type="transmembrane region" description="Helical" evidence="1">
    <location>
        <begin position="436"/>
        <end position="458"/>
    </location>
</feature>
<evidence type="ECO:0000313" key="2">
    <source>
        <dbReference type="EMBL" id="OEY70797.1"/>
    </source>
</evidence>
<dbReference type="InterPro" id="IPR019734">
    <property type="entry name" value="TPR_rpt"/>
</dbReference>